<evidence type="ECO:0000313" key="2">
    <source>
        <dbReference type="Proteomes" id="UP001056685"/>
    </source>
</evidence>
<proteinExistence type="predicted"/>
<protein>
    <submittedName>
        <fullName evidence="1">Uncharacterized protein</fullName>
    </submittedName>
</protein>
<name>A0A9E7SK87_9CAUD</name>
<accession>A0A9E7SK87</accession>
<gene>
    <name evidence="1" type="ORF">KABACHOK_04410</name>
</gene>
<dbReference type="Proteomes" id="UP001056685">
    <property type="component" value="Segment"/>
</dbReference>
<reference evidence="1" key="1">
    <citation type="submission" date="2022-05" db="EMBL/GenBank/DDBJ databases">
        <authorList>
            <person name="Friedrich I."/>
            <person name="Poehlein A."/>
            <person name="Schneider D."/>
            <person name="Hertel R."/>
            <person name="Daniel R."/>
        </authorList>
    </citation>
    <scope>NUCLEOTIDE SEQUENCE</scope>
</reference>
<evidence type="ECO:0000313" key="1">
    <source>
        <dbReference type="EMBL" id="USN14259.1"/>
    </source>
</evidence>
<organism evidence="1 2">
    <name type="scientific">Brevundimonas phage vB_BpoS-Kabachok</name>
    <dbReference type="NCBI Taxonomy" id="2948600"/>
    <lineage>
        <taxon>Viruses</taxon>
        <taxon>Duplodnaviria</taxon>
        <taxon>Heunggongvirae</taxon>
        <taxon>Uroviricota</taxon>
        <taxon>Caudoviricetes</taxon>
        <taxon>Jeanschmidtviridae</taxon>
        <taxon>Marchewkavirus</taxon>
        <taxon>Marchewkavirus kabachok</taxon>
    </lineage>
</organism>
<dbReference type="EMBL" id="ON529852">
    <property type="protein sequence ID" value="USN14259.1"/>
    <property type="molecule type" value="Genomic_DNA"/>
</dbReference>
<sequence length="50" mass="5141">MVGDFVDSFGACASVDSAVAAVESGLSLCDKVVTMKVQSEEGAQVRCDEV</sequence>
<keyword evidence="2" id="KW-1185">Reference proteome</keyword>